<proteinExistence type="predicted"/>
<reference evidence="1" key="1">
    <citation type="journal article" date="2019" name="bioRxiv">
        <title>The Genome of the Zebra Mussel, Dreissena polymorpha: A Resource for Invasive Species Research.</title>
        <authorList>
            <person name="McCartney M.A."/>
            <person name="Auch B."/>
            <person name="Kono T."/>
            <person name="Mallez S."/>
            <person name="Zhang Y."/>
            <person name="Obille A."/>
            <person name="Becker A."/>
            <person name="Abrahante J.E."/>
            <person name="Garbe J."/>
            <person name="Badalamenti J.P."/>
            <person name="Herman A."/>
            <person name="Mangelson H."/>
            <person name="Liachko I."/>
            <person name="Sullivan S."/>
            <person name="Sone E.D."/>
            <person name="Koren S."/>
            <person name="Silverstein K.A.T."/>
            <person name="Beckman K.B."/>
            <person name="Gohl D.M."/>
        </authorList>
    </citation>
    <scope>NUCLEOTIDE SEQUENCE</scope>
    <source>
        <strain evidence="1">Duluth1</strain>
        <tissue evidence="1">Whole animal</tissue>
    </source>
</reference>
<reference evidence="1" key="2">
    <citation type="submission" date="2020-11" db="EMBL/GenBank/DDBJ databases">
        <authorList>
            <person name="McCartney M.A."/>
            <person name="Auch B."/>
            <person name="Kono T."/>
            <person name="Mallez S."/>
            <person name="Becker A."/>
            <person name="Gohl D.M."/>
            <person name="Silverstein K.A.T."/>
            <person name="Koren S."/>
            <person name="Bechman K.B."/>
            <person name="Herman A."/>
            <person name="Abrahante J.E."/>
            <person name="Garbe J."/>
        </authorList>
    </citation>
    <scope>NUCLEOTIDE SEQUENCE</scope>
    <source>
        <strain evidence="1">Duluth1</strain>
        <tissue evidence="1">Whole animal</tissue>
    </source>
</reference>
<keyword evidence="2" id="KW-1185">Reference proteome</keyword>
<protein>
    <submittedName>
        <fullName evidence="1">Uncharacterized protein</fullName>
    </submittedName>
</protein>
<dbReference type="Proteomes" id="UP000828390">
    <property type="component" value="Unassembled WGS sequence"/>
</dbReference>
<organism evidence="1 2">
    <name type="scientific">Dreissena polymorpha</name>
    <name type="common">Zebra mussel</name>
    <name type="synonym">Mytilus polymorpha</name>
    <dbReference type="NCBI Taxonomy" id="45954"/>
    <lineage>
        <taxon>Eukaryota</taxon>
        <taxon>Metazoa</taxon>
        <taxon>Spiralia</taxon>
        <taxon>Lophotrochozoa</taxon>
        <taxon>Mollusca</taxon>
        <taxon>Bivalvia</taxon>
        <taxon>Autobranchia</taxon>
        <taxon>Heteroconchia</taxon>
        <taxon>Euheterodonta</taxon>
        <taxon>Imparidentia</taxon>
        <taxon>Neoheterodontei</taxon>
        <taxon>Myida</taxon>
        <taxon>Dreissenoidea</taxon>
        <taxon>Dreissenidae</taxon>
        <taxon>Dreissena</taxon>
    </lineage>
</organism>
<dbReference type="EMBL" id="JAIWYP010000004">
    <property type="protein sequence ID" value="KAH3831079.1"/>
    <property type="molecule type" value="Genomic_DNA"/>
</dbReference>
<name>A0A9D4K1K0_DREPO</name>
<dbReference type="AlphaFoldDB" id="A0A9D4K1K0"/>
<comment type="caution">
    <text evidence="1">The sequence shown here is derived from an EMBL/GenBank/DDBJ whole genome shotgun (WGS) entry which is preliminary data.</text>
</comment>
<sequence length="99" mass="11478">MADWEFMESEYVGDSEFAETDTENIPDIDLPNYEELLAEQSRLLEGYESRNINVHIHPNYYLPLNSSFTSTHSAEEGPRQEIWPPPPAYAMNWSGQHCK</sequence>
<gene>
    <name evidence="1" type="ORF">DPMN_104340</name>
</gene>
<evidence type="ECO:0000313" key="1">
    <source>
        <dbReference type="EMBL" id="KAH3831079.1"/>
    </source>
</evidence>
<evidence type="ECO:0000313" key="2">
    <source>
        <dbReference type="Proteomes" id="UP000828390"/>
    </source>
</evidence>
<accession>A0A9D4K1K0</accession>